<comment type="similarity">
    <text evidence="2 6">Belongs to the isocitrate and isopropylmalate dehydrogenases family.</text>
</comment>
<comment type="caution">
    <text evidence="8">The sequence shown here is derived from an EMBL/GenBank/DDBJ whole genome shotgun (WGS) entry which is preliminary data.</text>
</comment>
<evidence type="ECO:0000259" key="7">
    <source>
        <dbReference type="SMART" id="SM01329"/>
    </source>
</evidence>
<comment type="subcellular location">
    <subcellularLocation>
        <location evidence="1 6">Mitochondrion</location>
    </subcellularLocation>
</comment>
<dbReference type="PANTHER" id="PTHR11835:SF60">
    <property type="entry name" value="ISOCITRATE DEHYDROGENASE [NAD] SUBUNIT, MITOCHONDRIAL"/>
    <property type="match status" value="1"/>
</dbReference>
<dbReference type="GO" id="GO:0016616">
    <property type="term" value="F:oxidoreductase activity, acting on the CH-OH group of donors, NAD or NADP as acceptor"/>
    <property type="evidence" value="ECO:0007669"/>
    <property type="project" value="InterPro"/>
</dbReference>
<evidence type="ECO:0000256" key="5">
    <source>
        <dbReference type="ARBA" id="ARBA00023128"/>
    </source>
</evidence>
<name>A0A8S3RXX1_MYTED</name>
<evidence type="ECO:0000256" key="4">
    <source>
        <dbReference type="ARBA" id="ARBA00022946"/>
    </source>
</evidence>
<dbReference type="InterPro" id="IPR024084">
    <property type="entry name" value="IsoPropMal-DH-like_dom"/>
</dbReference>
<gene>
    <name evidence="8" type="ORF">MEDL_25623</name>
</gene>
<keyword evidence="3 6" id="KW-0816">Tricarboxylic acid cycle</keyword>
<dbReference type="GO" id="GO:0051287">
    <property type="term" value="F:NAD binding"/>
    <property type="evidence" value="ECO:0007669"/>
    <property type="project" value="UniProtKB-UniRule"/>
</dbReference>
<protein>
    <recommendedName>
        <fullName evidence="6">Isocitrate dehydrogenase [NAD] subunit, mitochondrial</fullName>
    </recommendedName>
</protein>
<dbReference type="Gene3D" id="3.40.718.10">
    <property type="entry name" value="Isopropylmalate Dehydrogenase"/>
    <property type="match status" value="1"/>
</dbReference>
<evidence type="ECO:0000313" key="8">
    <source>
        <dbReference type="EMBL" id="CAG2211592.1"/>
    </source>
</evidence>
<keyword evidence="4 6" id="KW-0809">Transit peptide</keyword>
<dbReference type="AlphaFoldDB" id="A0A8S3RXX1"/>
<dbReference type="GO" id="GO:0000287">
    <property type="term" value="F:magnesium ion binding"/>
    <property type="evidence" value="ECO:0007669"/>
    <property type="project" value="UniProtKB-UniRule"/>
</dbReference>
<keyword evidence="8" id="KW-0560">Oxidoreductase</keyword>
<dbReference type="GO" id="GO:0005739">
    <property type="term" value="C:mitochondrion"/>
    <property type="evidence" value="ECO:0007669"/>
    <property type="project" value="UniProtKB-SubCell"/>
</dbReference>
<dbReference type="InterPro" id="IPR019818">
    <property type="entry name" value="IsoCit/isopropylmalate_DH_CS"/>
</dbReference>
<dbReference type="PANTHER" id="PTHR11835">
    <property type="entry name" value="DECARBOXYLATING DEHYDROGENASES-ISOCITRATE, ISOPROPYLMALATE, TARTRATE"/>
    <property type="match status" value="1"/>
</dbReference>
<dbReference type="Proteomes" id="UP000683360">
    <property type="component" value="Unassembled WGS sequence"/>
</dbReference>
<dbReference type="GO" id="GO:0006102">
    <property type="term" value="P:isocitrate metabolic process"/>
    <property type="evidence" value="ECO:0007669"/>
    <property type="project" value="TreeGrafter"/>
</dbReference>
<accession>A0A8S3RXX1</accession>
<dbReference type="NCBIfam" id="TIGR00175">
    <property type="entry name" value="mito_nad_idh"/>
    <property type="match status" value="1"/>
</dbReference>
<dbReference type="PROSITE" id="PS00470">
    <property type="entry name" value="IDH_IMDH"/>
    <property type="match status" value="1"/>
</dbReference>
<dbReference type="GO" id="GO:0006099">
    <property type="term" value="P:tricarboxylic acid cycle"/>
    <property type="evidence" value="ECO:0007669"/>
    <property type="project" value="UniProtKB-UniRule"/>
</dbReference>
<dbReference type="InterPro" id="IPR004434">
    <property type="entry name" value="Isocitrate_DH_NAD"/>
</dbReference>
<dbReference type="FunFam" id="3.40.718.10:FF:000001">
    <property type="entry name" value="Isocitrate dehydrogenase [NAD] subunit, mitochondrial"/>
    <property type="match status" value="1"/>
</dbReference>
<dbReference type="Pfam" id="PF00180">
    <property type="entry name" value="Iso_dh"/>
    <property type="match status" value="1"/>
</dbReference>
<dbReference type="SMART" id="SM01329">
    <property type="entry name" value="Iso_dh"/>
    <property type="match status" value="1"/>
</dbReference>
<reference evidence="8" key="1">
    <citation type="submission" date="2021-03" db="EMBL/GenBank/DDBJ databases">
        <authorList>
            <person name="Bekaert M."/>
        </authorList>
    </citation>
    <scope>NUCLEOTIDE SEQUENCE</scope>
</reference>
<evidence type="ECO:0000256" key="1">
    <source>
        <dbReference type="ARBA" id="ARBA00004173"/>
    </source>
</evidence>
<evidence type="ECO:0000256" key="6">
    <source>
        <dbReference type="RuleBase" id="RU361266"/>
    </source>
</evidence>
<keyword evidence="9" id="KW-1185">Reference proteome</keyword>
<dbReference type="EMBL" id="CAJPWZ010001264">
    <property type="protein sequence ID" value="CAG2211592.1"/>
    <property type="molecule type" value="Genomic_DNA"/>
</dbReference>
<evidence type="ECO:0000256" key="3">
    <source>
        <dbReference type="ARBA" id="ARBA00022532"/>
    </source>
</evidence>
<evidence type="ECO:0000256" key="2">
    <source>
        <dbReference type="ARBA" id="ARBA00007769"/>
    </source>
</evidence>
<sequence length="395" mass="43543">MGRLTIYGFFKAVTGNHQHTNINGTQVVNYSQKQTEPKNLSRYGGRNTVTLLTGDGVGPELMSHVQEVFRHAGAPIDFEEVEINSSKEDPETMRGALLSVQRNGVAIKGNIETKFDDPSFKSMNVELRTELNLFASVVWCRSIPAVKTRHNNIDLILIRENTEGEYTNLEHENVPGVVESLKIITAEKSTKIAKYAFDFAKRHGRKKVTAIHKANIMKLGDGLFLESCRKVACLYPDIEFNDMIIDNASMQMVSRPQQFDVLVMPNLYGNILSNIAAGLVGGPGVVPGMNLGEDYAVFELGTRNSGRSLKGKNIANPSGMLLAACDMLDYLGQYEHATLIRDSVMDVLCEKKIHTPDLGGQATTLEVVQAIIDDIKPKARSWSGNVAQNLYSAKP</sequence>
<evidence type="ECO:0000313" key="9">
    <source>
        <dbReference type="Proteomes" id="UP000683360"/>
    </source>
</evidence>
<feature type="domain" description="Isopropylmalate dehydrogenase-like" evidence="7">
    <location>
        <begin position="48"/>
        <end position="371"/>
    </location>
</feature>
<keyword evidence="5 6" id="KW-0496">Mitochondrion</keyword>
<proteinExistence type="inferred from homology"/>
<organism evidence="8 9">
    <name type="scientific">Mytilus edulis</name>
    <name type="common">Blue mussel</name>
    <dbReference type="NCBI Taxonomy" id="6550"/>
    <lineage>
        <taxon>Eukaryota</taxon>
        <taxon>Metazoa</taxon>
        <taxon>Spiralia</taxon>
        <taxon>Lophotrochozoa</taxon>
        <taxon>Mollusca</taxon>
        <taxon>Bivalvia</taxon>
        <taxon>Autobranchia</taxon>
        <taxon>Pteriomorphia</taxon>
        <taxon>Mytilida</taxon>
        <taxon>Mytiloidea</taxon>
        <taxon>Mytilidae</taxon>
        <taxon>Mytilinae</taxon>
        <taxon>Mytilus</taxon>
    </lineage>
</organism>
<dbReference type="SUPFAM" id="SSF53659">
    <property type="entry name" value="Isocitrate/Isopropylmalate dehydrogenase-like"/>
    <property type="match status" value="1"/>
</dbReference>
<dbReference type="OrthoDB" id="10261637at2759"/>